<dbReference type="Gene3D" id="1.20.140.10">
    <property type="entry name" value="Butyryl-CoA Dehydrogenase, subunit A, domain 3"/>
    <property type="match status" value="1"/>
</dbReference>
<gene>
    <name evidence="9" type="ORF">GCM10022222_51620</name>
</gene>
<evidence type="ECO:0000256" key="3">
    <source>
        <dbReference type="ARBA" id="ARBA00022630"/>
    </source>
</evidence>
<protein>
    <submittedName>
        <fullName evidence="9">Isovaleryl-CoA dehydrogenase</fullName>
    </submittedName>
</protein>
<comment type="caution">
    <text evidence="9">The sequence shown here is derived from an EMBL/GenBank/DDBJ whole genome shotgun (WGS) entry which is preliminary data.</text>
</comment>
<dbReference type="PANTHER" id="PTHR43884:SF12">
    <property type="entry name" value="ISOVALERYL-COA DEHYDROGENASE, MITOCHONDRIAL-RELATED"/>
    <property type="match status" value="1"/>
</dbReference>
<dbReference type="InterPro" id="IPR009075">
    <property type="entry name" value="AcylCo_DH/oxidase_C"/>
</dbReference>
<dbReference type="PROSITE" id="PS00072">
    <property type="entry name" value="ACYL_COA_DH_1"/>
    <property type="match status" value="1"/>
</dbReference>
<dbReference type="SUPFAM" id="SSF47203">
    <property type="entry name" value="Acyl-CoA dehydrogenase C-terminal domain-like"/>
    <property type="match status" value="1"/>
</dbReference>
<dbReference type="Pfam" id="PF02771">
    <property type="entry name" value="Acyl-CoA_dh_N"/>
    <property type="match status" value="1"/>
</dbReference>
<name>A0ABP6X4V1_9PSEU</name>
<dbReference type="InterPro" id="IPR009100">
    <property type="entry name" value="AcylCoA_DH/oxidase_NM_dom_sf"/>
</dbReference>
<proteinExistence type="inferred from homology"/>
<dbReference type="Gene3D" id="1.10.540.10">
    <property type="entry name" value="Acyl-CoA dehydrogenase/oxidase, N-terminal domain"/>
    <property type="match status" value="1"/>
</dbReference>
<dbReference type="EMBL" id="BAAAZN010000011">
    <property type="protein sequence ID" value="GAA3561484.1"/>
    <property type="molecule type" value="Genomic_DNA"/>
</dbReference>
<evidence type="ECO:0000256" key="4">
    <source>
        <dbReference type="ARBA" id="ARBA00022827"/>
    </source>
</evidence>
<evidence type="ECO:0000256" key="1">
    <source>
        <dbReference type="ARBA" id="ARBA00001974"/>
    </source>
</evidence>
<dbReference type="PIRSF" id="PIRSF016578">
    <property type="entry name" value="HsaA"/>
    <property type="match status" value="1"/>
</dbReference>
<evidence type="ECO:0000259" key="8">
    <source>
        <dbReference type="Pfam" id="PF02771"/>
    </source>
</evidence>
<feature type="domain" description="Acyl-CoA dehydrogenase/oxidase C-terminal" evidence="6">
    <location>
        <begin position="230"/>
        <end position="378"/>
    </location>
</feature>
<keyword evidence="10" id="KW-1185">Reference proteome</keyword>
<keyword evidence="5" id="KW-0560">Oxidoreductase</keyword>
<dbReference type="RefSeq" id="WP_344864170.1">
    <property type="nucleotide sequence ID" value="NZ_BAAAZN010000011.1"/>
</dbReference>
<dbReference type="InterPro" id="IPR046373">
    <property type="entry name" value="Acyl-CoA_Oxase/DH_mid-dom_sf"/>
</dbReference>
<evidence type="ECO:0000256" key="5">
    <source>
        <dbReference type="RuleBase" id="RU362125"/>
    </source>
</evidence>
<dbReference type="InterPro" id="IPR036250">
    <property type="entry name" value="AcylCo_DH-like_C"/>
</dbReference>
<evidence type="ECO:0000259" key="6">
    <source>
        <dbReference type="Pfam" id="PF00441"/>
    </source>
</evidence>
<organism evidence="9 10">
    <name type="scientific">Amycolatopsis ultiminotia</name>
    <dbReference type="NCBI Taxonomy" id="543629"/>
    <lineage>
        <taxon>Bacteria</taxon>
        <taxon>Bacillati</taxon>
        <taxon>Actinomycetota</taxon>
        <taxon>Actinomycetes</taxon>
        <taxon>Pseudonocardiales</taxon>
        <taxon>Pseudonocardiaceae</taxon>
        <taxon>Amycolatopsis</taxon>
    </lineage>
</organism>
<comment type="cofactor">
    <cofactor evidence="1 5">
        <name>FAD</name>
        <dbReference type="ChEBI" id="CHEBI:57692"/>
    </cofactor>
</comment>
<accession>A0ABP6X4V1</accession>
<feature type="domain" description="Acyl-CoA oxidase/dehydrogenase middle" evidence="7">
    <location>
        <begin position="122"/>
        <end position="216"/>
    </location>
</feature>
<dbReference type="InterPro" id="IPR006089">
    <property type="entry name" value="Acyl-CoA_DH_CS"/>
</dbReference>
<keyword evidence="3 5" id="KW-0285">Flavoprotein</keyword>
<evidence type="ECO:0000256" key="2">
    <source>
        <dbReference type="ARBA" id="ARBA00009347"/>
    </source>
</evidence>
<dbReference type="Pfam" id="PF00441">
    <property type="entry name" value="Acyl-CoA_dh_1"/>
    <property type="match status" value="1"/>
</dbReference>
<sequence>MTAVDSDEHRLMRETVRKFATDDVAPNAAEIDRQERFPRESWERAAELGLLGIRAPEQFGGSGLGLAETCIVAEELAAVCMATSVTVLHQSNLVVDRIVDHGTVEQQAKFLPGLCDGSVIGCLAITEPEAGSDAMSMRTRASRVDGGWVLNGTKTFITNGPVADLALVYAKTGPADGREISLFAVDTTSPGFQRGRKLEKLGWRGSPTGELILTDCFVADDAVLGEVGLGVQVLRGGLASERVVMGAQGVGLAAGALREAARYATERHQFGRRIGDFQLIQAKLADIYVGVELGRALVARTSSAIDAGDTREMTIQASACKLHGSELAMNATIEALQIFGGYGYTTEFPIERYLRDAKIMQIGGGTSEIQRVIIGKELLR</sequence>
<dbReference type="Pfam" id="PF02770">
    <property type="entry name" value="Acyl-CoA_dh_M"/>
    <property type="match status" value="1"/>
</dbReference>
<dbReference type="InterPro" id="IPR037069">
    <property type="entry name" value="AcylCoA_DH/ox_N_sf"/>
</dbReference>
<dbReference type="Gene3D" id="2.40.110.10">
    <property type="entry name" value="Butyryl-CoA Dehydrogenase, subunit A, domain 2"/>
    <property type="match status" value="1"/>
</dbReference>
<comment type="similarity">
    <text evidence="2 5">Belongs to the acyl-CoA dehydrogenase family.</text>
</comment>
<dbReference type="SUPFAM" id="SSF56645">
    <property type="entry name" value="Acyl-CoA dehydrogenase NM domain-like"/>
    <property type="match status" value="1"/>
</dbReference>
<dbReference type="Proteomes" id="UP001500689">
    <property type="component" value="Unassembled WGS sequence"/>
</dbReference>
<keyword evidence="4 5" id="KW-0274">FAD</keyword>
<dbReference type="InterPro" id="IPR013786">
    <property type="entry name" value="AcylCoA_DH/ox_N"/>
</dbReference>
<evidence type="ECO:0000259" key="7">
    <source>
        <dbReference type="Pfam" id="PF02770"/>
    </source>
</evidence>
<dbReference type="InterPro" id="IPR006091">
    <property type="entry name" value="Acyl-CoA_Oxase/DH_mid-dom"/>
</dbReference>
<dbReference type="PROSITE" id="PS00073">
    <property type="entry name" value="ACYL_COA_DH_2"/>
    <property type="match status" value="1"/>
</dbReference>
<reference evidence="10" key="1">
    <citation type="journal article" date="2019" name="Int. J. Syst. Evol. Microbiol.">
        <title>The Global Catalogue of Microorganisms (GCM) 10K type strain sequencing project: providing services to taxonomists for standard genome sequencing and annotation.</title>
        <authorList>
            <consortium name="The Broad Institute Genomics Platform"/>
            <consortium name="The Broad Institute Genome Sequencing Center for Infectious Disease"/>
            <person name="Wu L."/>
            <person name="Ma J."/>
        </authorList>
    </citation>
    <scope>NUCLEOTIDE SEQUENCE [LARGE SCALE GENOMIC DNA]</scope>
    <source>
        <strain evidence="10">JCM 16898</strain>
    </source>
</reference>
<feature type="domain" description="Acyl-CoA dehydrogenase/oxidase N-terminal" evidence="8">
    <location>
        <begin position="6"/>
        <end position="117"/>
    </location>
</feature>
<evidence type="ECO:0000313" key="9">
    <source>
        <dbReference type="EMBL" id="GAA3561484.1"/>
    </source>
</evidence>
<evidence type="ECO:0000313" key="10">
    <source>
        <dbReference type="Proteomes" id="UP001500689"/>
    </source>
</evidence>
<dbReference type="PANTHER" id="PTHR43884">
    <property type="entry name" value="ACYL-COA DEHYDROGENASE"/>
    <property type="match status" value="1"/>
</dbReference>